<name>A0A507CYB3_9FUNG</name>
<sequence>MSNSSKPTVNILARVPRIQPWMTARRMPDRLPLAVVRQTPAKIRRRREAIDNLPSSSPPDDLSLHPIHPRGQYREEMRALRRQWLDDIKLDAKAKAHRIQLEQEQEAANKHKLQESMKKFILQQQSGFSSFRSSTPPDDTTSSATESTGSEHSTSGTIDPALAAKRQAWHDALKARRQRRLSTYLTSVSQQTETKLENLLYLYHSAVDFVTYANLDAKIEAAMDKATSIKEINVDYQPFDSIPDAIARHHKNNQDALKRRETALNLVMEGRLAGQTYIDKGPLDISVTPAIGPQLVREWKIEHEARGGDAAVRRRDKENRLREAVHDNIYKVTEEAVLVRDEEKEFVKAVR</sequence>
<feature type="region of interest" description="Disordered" evidence="1">
    <location>
        <begin position="128"/>
        <end position="159"/>
    </location>
</feature>
<gene>
    <name evidence="2" type="ORF">SeLEV6574_g04675</name>
</gene>
<dbReference type="OrthoDB" id="5597211at2759"/>
<accession>A0A507CYB3</accession>
<feature type="compositionally biased region" description="Low complexity" evidence="1">
    <location>
        <begin position="128"/>
        <end position="157"/>
    </location>
</feature>
<dbReference type="Proteomes" id="UP000320475">
    <property type="component" value="Unassembled WGS sequence"/>
</dbReference>
<proteinExistence type="predicted"/>
<evidence type="ECO:0000313" key="3">
    <source>
        <dbReference type="Proteomes" id="UP000320475"/>
    </source>
</evidence>
<comment type="caution">
    <text evidence="2">The sequence shown here is derived from an EMBL/GenBank/DDBJ whole genome shotgun (WGS) entry which is preliminary data.</text>
</comment>
<reference evidence="2 3" key="1">
    <citation type="journal article" date="2019" name="Sci. Rep.">
        <title>Comparative genomics of chytrid fungi reveal insights into the obligate biotrophic and pathogenic lifestyle of Synchytrium endobioticum.</title>
        <authorList>
            <person name="van de Vossenberg B.T.L.H."/>
            <person name="Warris S."/>
            <person name="Nguyen H.D.T."/>
            <person name="van Gent-Pelzer M.P.E."/>
            <person name="Joly D.L."/>
            <person name="van de Geest H.C."/>
            <person name="Bonants P.J.M."/>
            <person name="Smith D.S."/>
            <person name="Levesque C.A."/>
            <person name="van der Lee T.A.J."/>
        </authorList>
    </citation>
    <scope>NUCLEOTIDE SEQUENCE [LARGE SCALE GENOMIC DNA]</scope>
    <source>
        <strain evidence="2 3">LEV6574</strain>
    </source>
</reference>
<evidence type="ECO:0000256" key="1">
    <source>
        <dbReference type="SAM" id="MobiDB-lite"/>
    </source>
</evidence>
<dbReference type="EMBL" id="QEAM01000195">
    <property type="protein sequence ID" value="TPX44163.1"/>
    <property type="molecule type" value="Genomic_DNA"/>
</dbReference>
<dbReference type="VEuPathDB" id="FungiDB:SeMB42_g07884"/>
<protein>
    <submittedName>
        <fullName evidence="2">Uncharacterized protein</fullName>
    </submittedName>
</protein>
<evidence type="ECO:0000313" key="2">
    <source>
        <dbReference type="EMBL" id="TPX44163.1"/>
    </source>
</evidence>
<organism evidence="2 3">
    <name type="scientific">Synchytrium endobioticum</name>
    <dbReference type="NCBI Taxonomy" id="286115"/>
    <lineage>
        <taxon>Eukaryota</taxon>
        <taxon>Fungi</taxon>
        <taxon>Fungi incertae sedis</taxon>
        <taxon>Chytridiomycota</taxon>
        <taxon>Chytridiomycota incertae sedis</taxon>
        <taxon>Chytridiomycetes</taxon>
        <taxon>Synchytriales</taxon>
        <taxon>Synchytriaceae</taxon>
        <taxon>Synchytrium</taxon>
    </lineage>
</organism>
<dbReference type="AlphaFoldDB" id="A0A507CYB3"/>